<name>A0ABD5E0P9_9ACTN</name>
<dbReference type="PANTHER" id="PTHR43857:SF1">
    <property type="entry name" value="YJGH FAMILY PROTEIN"/>
    <property type="match status" value="1"/>
</dbReference>
<dbReference type="SUPFAM" id="SSF55298">
    <property type="entry name" value="YjgF-like"/>
    <property type="match status" value="1"/>
</dbReference>
<dbReference type="InterPro" id="IPR035959">
    <property type="entry name" value="RutC-like_sf"/>
</dbReference>
<dbReference type="PANTHER" id="PTHR43857">
    <property type="entry name" value="BLR7761 PROTEIN"/>
    <property type="match status" value="1"/>
</dbReference>
<dbReference type="Proteomes" id="UP001183607">
    <property type="component" value="Unassembled WGS sequence"/>
</dbReference>
<dbReference type="Pfam" id="PF01042">
    <property type="entry name" value="Ribonuc_L-PSP"/>
    <property type="match status" value="1"/>
</dbReference>
<sequence length="154" mass="16854">MPADTTADATPPFASPAPEFFVTPGYGPNLLRELRYSQAVRVGDRVDISGQGGWDDTFAFPESLEDEIVRAFDNVARTLAEAGADWRDVIAVDSFHVPTAADSIGVEHNRVMVEQFQARMGERAPIWTQLGVPALGAPGMRVEIRVTALVRREE</sequence>
<dbReference type="GO" id="GO:0016787">
    <property type="term" value="F:hydrolase activity"/>
    <property type="evidence" value="ECO:0007669"/>
    <property type="project" value="UniProtKB-KW"/>
</dbReference>
<reference evidence="2" key="1">
    <citation type="submission" date="2023-07" db="EMBL/GenBank/DDBJ databases">
        <title>30 novel species of actinomycetes from the DSMZ collection.</title>
        <authorList>
            <person name="Nouioui I."/>
        </authorList>
    </citation>
    <scope>NUCLEOTIDE SEQUENCE [LARGE SCALE GENOMIC DNA]</scope>
    <source>
        <strain evidence="2">DSM 41982</strain>
    </source>
</reference>
<evidence type="ECO:0000313" key="2">
    <source>
        <dbReference type="Proteomes" id="UP001183607"/>
    </source>
</evidence>
<gene>
    <name evidence="1" type="ORF">RM574_05875</name>
</gene>
<evidence type="ECO:0000313" key="1">
    <source>
        <dbReference type="EMBL" id="MDT0415015.1"/>
    </source>
</evidence>
<comment type="caution">
    <text evidence="1">The sequence shown here is derived from an EMBL/GenBank/DDBJ whole genome shotgun (WGS) entry which is preliminary data.</text>
</comment>
<organism evidence="1 2">
    <name type="scientific">Streptomyces evansiae</name>
    <dbReference type="NCBI Taxonomy" id="3075535"/>
    <lineage>
        <taxon>Bacteria</taxon>
        <taxon>Bacillati</taxon>
        <taxon>Actinomycetota</taxon>
        <taxon>Actinomycetes</taxon>
        <taxon>Kitasatosporales</taxon>
        <taxon>Streptomycetaceae</taxon>
        <taxon>Streptomyces</taxon>
    </lineage>
</organism>
<dbReference type="EMBL" id="JAVRER010000006">
    <property type="protein sequence ID" value="MDT0415015.1"/>
    <property type="molecule type" value="Genomic_DNA"/>
</dbReference>
<keyword evidence="1" id="KW-0378">Hydrolase</keyword>
<dbReference type="InterPro" id="IPR006175">
    <property type="entry name" value="YjgF/YER057c/UK114"/>
</dbReference>
<dbReference type="Gene3D" id="3.30.1330.40">
    <property type="entry name" value="RutC-like"/>
    <property type="match status" value="1"/>
</dbReference>
<proteinExistence type="predicted"/>
<dbReference type="AlphaFoldDB" id="A0ABD5E0P9"/>
<accession>A0ABD5E0P9</accession>
<dbReference type="RefSeq" id="WP_093853745.1">
    <property type="nucleotide sequence ID" value="NZ_JAVRER010000006.1"/>
</dbReference>
<protein>
    <submittedName>
        <fullName evidence="1">Rid family hydrolase</fullName>
    </submittedName>
</protein>